<dbReference type="EMBL" id="CAXIEN010000262">
    <property type="protein sequence ID" value="CAL1290322.1"/>
    <property type="molecule type" value="Genomic_DNA"/>
</dbReference>
<dbReference type="Pfam" id="PF00027">
    <property type="entry name" value="cNMP_binding"/>
    <property type="match status" value="1"/>
</dbReference>
<dbReference type="CDD" id="cd00038">
    <property type="entry name" value="CAP_ED"/>
    <property type="match status" value="1"/>
</dbReference>
<dbReference type="InterPro" id="IPR014710">
    <property type="entry name" value="RmlC-like_jellyroll"/>
</dbReference>
<dbReference type="InterPro" id="IPR013099">
    <property type="entry name" value="K_chnl_dom"/>
</dbReference>
<dbReference type="PANTHER" id="PTHR45638:SF7">
    <property type="entry name" value="CYCLIC NUCLEOTIDE-GATED ION CHANNEL-LIKE, ISOFORM E"/>
    <property type="match status" value="1"/>
</dbReference>
<evidence type="ECO:0000256" key="8">
    <source>
        <dbReference type="ARBA" id="ARBA00023303"/>
    </source>
</evidence>
<evidence type="ECO:0000256" key="6">
    <source>
        <dbReference type="ARBA" id="ARBA00023136"/>
    </source>
</evidence>
<feature type="compositionally biased region" description="Polar residues" evidence="9">
    <location>
        <begin position="493"/>
        <end position="507"/>
    </location>
</feature>
<dbReference type="InterPro" id="IPR050866">
    <property type="entry name" value="CNG_cation_channel"/>
</dbReference>
<evidence type="ECO:0000256" key="10">
    <source>
        <dbReference type="SAM" id="Phobius"/>
    </source>
</evidence>
<dbReference type="SUPFAM" id="SSF81324">
    <property type="entry name" value="Voltage-gated potassium channels"/>
    <property type="match status" value="1"/>
</dbReference>
<dbReference type="Pfam" id="PF07885">
    <property type="entry name" value="Ion_trans_2"/>
    <property type="match status" value="1"/>
</dbReference>
<evidence type="ECO:0000256" key="7">
    <source>
        <dbReference type="ARBA" id="ARBA00023286"/>
    </source>
</evidence>
<keyword evidence="13" id="KW-1185">Reference proteome</keyword>
<dbReference type="PROSITE" id="PS00888">
    <property type="entry name" value="CNMP_BINDING_1"/>
    <property type="match status" value="1"/>
</dbReference>
<dbReference type="GO" id="GO:0044877">
    <property type="term" value="F:protein-containing complex binding"/>
    <property type="evidence" value="ECO:0007669"/>
    <property type="project" value="TreeGrafter"/>
</dbReference>
<dbReference type="PROSITE" id="PS50042">
    <property type="entry name" value="CNMP_BINDING_3"/>
    <property type="match status" value="1"/>
</dbReference>
<feature type="domain" description="Cyclic nucleotide-binding" evidence="11">
    <location>
        <begin position="162"/>
        <end position="258"/>
    </location>
</feature>
<feature type="transmembrane region" description="Helical" evidence="10">
    <location>
        <begin position="55"/>
        <end position="77"/>
    </location>
</feature>
<feature type="compositionally biased region" description="Low complexity" evidence="9">
    <location>
        <begin position="570"/>
        <end position="579"/>
    </location>
</feature>
<keyword evidence="4 10" id="KW-1133">Transmembrane helix</keyword>
<gene>
    <name evidence="12" type="ORF">LARSCL_LOCUS16411</name>
</gene>
<feature type="region of interest" description="Disordered" evidence="9">
    <location>
        <begin position="483"/>
        <end position="507"/>
    </location>
</feature>
<dbReference type="InterPro" id="IPR000595">
    <property type="entry name" value="cNMP-bd_dom"/>
</dbReference>
<reference evidence="12 13" key="1">
    <citation type="submission" date="2024-04" db="EMBL/GenBank/DDBJ databases">
        <authorList>
            <person name="Rising A."/>
            <person name="Reimegard J."/>
            <person name="Sonavane S."/>
            <person name="Akerstrom W."/>
            <person name="Nylinder S."/>
            <person name="Hedman E."/>
            <person name="Kallberg Y."/>
        </authorList>
    </citation>
    <scope>NUCLEOTIDE SEQUENCE [LARGE SCALE GENOMIC DNA]</scope>
</reference>
<name>A0AAV2B2L9_9ARAC</name>
<feature type="region of interest" description="Disordered" evidence="9">
    <location>
        <begin position="545"/>
        <end position="624"/>
    </location>
</feature>
<dbReference type="GO" id="GO:0005221">
    <property type="term" value="F:intracellularly cyclic nucleotide-activated monoatomic cation channel activity"/>
    <property type="evidence" value="ECO:0007669"/>
    <property type="project" value="InterPro"/>
</dbReference>
<keyword evidence="8" id="KW-0407">Ion channel</keyword>
<feature type="compositionally biased region" description="Polar residues" evidence="9">
    <location>
        <begin position="870"/>
        <end position="894"/>
    </location>
</feature>
<dbReference type="Gene3D" id="2.60.120.10">
    <property type="entry name" value="Jelly Rolls"/>
    <property type="match status" value="1"/>
</dbReference>
<protein>
    <recommendedName>
        <fullName evidence="11">Cyclic nucleotide-binding domain-containing protein</fullName>
    </recommendedName>
</protein>
<feature type="compositionally biased region" description="Acidic residues" evidence="9">
    <location>
        <begin position="586"/>
        <end position="597"/>
    </location>
</feature>
<dbReference type="PANTHER" id="PTHR45638">
    <property type="entry name" value="CYCLIC NUCLEOTIDE-GATED CATION CHANNEL SUBUNIT A"/>
    <property type="match status" value="1"/>
</dbReference>
<dbReference type="Gene3D" id="1.10.287.70">
    <property type="match status" value="1"/>
</dbReference>
<keyword evidence="6 10" id="KW-0472">Membrane</keyword>
<evidence type="ECO:0000313" key="13">
    <source>
        <dbReference type="Proteomes" id="UP001497382"/>
    </source>
</evidence>
<keyword evidence="7" id="KW-1071">Ligand-gated ion channel</keyword>
<evidence type="ECO:0000256" key="2">
    <source>
        <dbReference type="ARBA" id="ARBA00022448"/>
    </source>
</evidence>
<feature type="compositionally biased region" description="Basic and acidic residues" evidence="9">
    <location>
        <begin position="598"/>
        <end position="621"/>
    </location>
</feature>
<organism evidence="12 13">
    <name type="scientific">Larinioides sclopetarius</name>
    <dbReference type="NCBI Taxonomy" id="280406"/>
    <lineage>
        <taxon>Eukaryota</taxon>
        <taxon>Metazoa</taxon>
        <taxon>Ecdysozoa</taxon>
        <taxon>Arthropoda</taxon>
        <taxon>Chelicerata</taxon>
        <taxon>Arachnida</taxon>
        <taxon>Araneae</taxon>
        <taxon>Araneomorphae</taxon>
        <taxon>Entelegynae</taxon>
        <taxon>Araneoidea</taxon>
        <taxon>Araneidae</taxon>
        <taxon>Larinioides</taxon>
    </lineage>
</organism>
<feature type="compositionally biased region" description="Basic and acidic residues" evidence="9">
    <location>
        <begin position="687"/>
        <end position="699"/>
    </location>
</feature>
<dbReference type="Gene3D" id="1.10.287.630">
    <property type="entry name" value="Helix hairpin bin"/>
    <property type="match status" value="1"/>
</dbReference>
<keyword evidence="5" id="KW-0406">Ion transport</keyword>
<evidence type="ECO:0000256" key="4">
    <source>
        <dbReference type="ARBA" id="ARBA00022989"/>
    </source>
</evidence>
<dbReference type="Proteomes" id="UP001497382">
    <property type="component" value="Unassembled WGS sequence"/>
</dbReference>
<comment type="caution">
    <text evidence="12">The sequence shown here is derived from an EMBL/GenBank/DDBJ whole genome shotgun (WGS) entry which is preliminary data.</text>
</comment>
<dbReference type="InterPro" id="IPR018488">
    <property type="entry name" value="cNMP-bd_CS"/>
</dbReference>
<feature type="region of interest" description="Disordered" evidence="9">
    <location>
        <begin position="775"/>
        <end position="817"/>
    </location>
</feature>
<dbReference type="FunFam" id="1.10.287.630:FF:000001">
    <property type="entry name" value="Cyclic nucleotide-gated channel alpha 3"/>
    <property type="match status" value="1"/>
</dbReference>
<sequence>MLSELEGFKGNWAYKHPDSQEHSPLVRKYLGSVYWSTLTLTTIGDLATPATNLQYMFTIISYLIGVFIFATIVGQVGNVITNRNASRLEFERLLDGAKLYMRHHKVPKGMQRRVQRWYDYSWSRGRMQGGGDIHSALGILPDKLKTELAIHVNLKTLKKVSIFKECQPEFLHDLVLKMKAYIFTPGDLVCRKGEVAREMFIIADGILQVINDKGQVLTHMRAGDFFGEIGILNLDGFNRRTADVRSVGYSELFSLSREDVLSAMKDYPEAEEILQTMGRRRLLEARLTNASDKVPYQDDPEGKKENRQRKKGISLAYLLRKKDTQYDVANFHKQKFSTASSKSVDTQSISCSESTKIEVHQNSLIHFNHVELKPSNSDSKSSSDDNAAINPRVSCLVEQITSKFRKRNKIPQFRIRRKHSWWYKISSLVHLRRKSVTTTTSTRHSEVPDDCEDAKSTKNIKSCDVLLKPEDLRLQNTVRPVQGPQKEVDGRRTSWQPSKPSVSNWTRSELFTHSAEAAIAKQTKNRRKTLADGMLLSSNIAQNKPYTSHEKVPGILMTGSDLNAPDDSSDVSPMSSNYSLTPSTTENDEDIEDDEDDGGVKEEKDRKESSSVPPEIDKTIEGPDLPPELKSIIFNIVMGIKDKVDEIILQSEKKTIDEIVMLKERIKQQDALIEYLEMRCAQELGDESLKTEDVREERQPPSPVEKSSPPNKPSEDSAVSSIDVPSPVDFMSDVKFEEEDMWLVEFPPNLPVAAKPAEKRSRLRRHSSVEVGHEIPFRLAAQKPPTEKFLHPTMYGDQQISPRRFSESQARPDVVPLNKSFAAKVRRVLAKVRVSRDSDDQSSSETSSPQSSYKWPQVTTKTEDKKTRRSSTGSTNLSSLFQPKSTANSKRFQTSSSESEENSNRRYGSDGNPIVKRILPTITESSSFDSLRDSPLMPHTATQPVISMPNLDGENLTVVIDMTDATQDES</sequence>
<feature type="compositionally biased region" description="Low complexity" evidence="9">
    <location>
        <begin position="841"/>
        <end position="852"/>
    </location>
</feature>
<comment type="subcellular location">
    <subcellularLocation>
        <location evidence="1">Membrane</location>
        <topology evidence="1">Multi-pass membrane protein</topology>
    </subcellularLocation>
</comment>
<dbReference type="GO" id="GO:0016020">
    <property type="term" value="C:membrane"/>
    <property type="evidence" value="ECO:0007669"/>
    <property type="project" value="UniProtKB-SubCell"/>
</dbReference>
<keyword evidence="3 10" id="KW-0812">Transmembrane</keyword>
<evidence type="ECO:0000256" key="1">
    <source>
        <dbReference type="ARBA" id="ARBA00004141"/>
    </source>
</evidence>
<dbReference type="SMART" id="SM00100">
    <property type="entry name" value="cNMP"/>
    <property type="match status" value="1"/>
</dbReference>
<evidence type="ECO:0000313" key="12">
    <source>
        <dbReference type="EMBL" id="CAL1290322.1"/>
    </source>
</evidence>
<dbReference type="SUPFAM" id="SSF51206">
    <property type="entry name" value="cAMP-binding domain-like"/>
    <property type="match status" value="1"/>
</dbReference>
<feature type="region of interest" description="Disordered" evidence="9">
    <location>
        <begin position="687"/>
        <end position="725"/>
    </location>
</feature>
<keyword evidence="2" id="KW-0813">Transport</keyword>
<evidence type="ECO:0000259" key="11">
    <source>
        <dbReference type="PROSITE" id="PS50042"/>
    </source>
</evidence>
<dbReference type="AlphaFoldDB" id="A0AAV2B2L9"/>
<feature type="region of interest" description="Disordered" evidence="9">
    <location>
        <begin position="832"/>
        <end position="949"/>
    </location>
</feature>
<dbReference type="PROSITE" id="PS00889">
    <property type="entry name" value="CNMP_BINDING_2"/>
    <property type="match status" value="1"/>
</dbReference>
<evidence type="ECO:0000256" key="5">
    <source>
        <dbReference type="ARBA" id="ARBA00023065"/>
    </source>
</evidence>
<dbReference type="InterPro" id="IPR018490">
    <property type="entry name" value="cNMP-bd_dom_sf"/>
</dbReference>
<evidence type="ECO:0000256" key="3">
    <source>
        <dbReference type="ARBA" id="ARBA00022692"/>
    </source>
</evidence>
<accession>A0AAV2B2L9</accession>
<dbReference type="FunFam" id="2.60.120.10:FF:000020">
    <property type="entry name" value="Cyclic nucleotide-gated channel beta 3"/>
    <property type="match status" value="1"/>
</dbReference>
<proteinExistence type="predicted"/>
<evidence type="ECO:0000256" key="9">
    <source>
        <dbReference type="SAM" id="MobiDB-lite"/>
    </source>
</evidence>